<comment type="caution">
    <text evidence="1">The sequence shown here is derived from an EMBL/GenBank/DDBJ whole genome shotgun (WGS) entry which is preliminary data.</text>
</comment>
<evidence type="ECO:0008006" key="3">
    <source>
        <dbReference type="Google" id="ProtNLM"/>
    </source>
</evidence>
<dbReference type="InterPro" id="IPR012657">
    <property type="entry name" value="23S_rRNA-intervening_sequence"/>
</dbReference>
<evidence type="ECO:0000313" key="1">
    <source>
        <dbReference type="EMBL" id="OGG05649.1"/>
    </source>
</evidence>
<dbReference type="NCBIfam" id="TIGR02436">
    <property type="entry name" value="four helix bundle protein"/>
    <property type="match status" value="1"/>
</dbReference>
<gene>
    <name evidence="1" type="ORF">A2872_04500</name>
</gene>
<dbReference type="Pfam" id="PF05635">
    <property type="entry name" value="23S_rRNA_IVP"/>
    <property type="match status" value="1"/>
</dbReference>
<protein>
    <recommendedName>
        <fullName evidence="3">Four helix bundle protein</fullName>
    </recommendedName>
</protein>
<proteinExistence type="predicted"/>
<dbReference type="Gene3D" id="1.20.1440.60">
    <property type="entry name" value="23S rRNA-intervening sequence"/>
    <property type="match status" value="1"/>
</dbReference>
<dbReference type="Proteomes" id="UP000178681">
    <property type="component" value="Unassembled WGS sequence"/>
</dbReference>
<name>A0A1F5YZM2_9BACT</name>
<dbReference type="PANTHER" id="PTHR38471">
    <property type="entry name" value="FOUR HELIX BUNDLE PROTEIN"/>
    <property type="match status" value="1"/>
</dbReference>
<accession>A0A1F5YZM2</accession>
<dbReference type="InterPro" id="IPR036583">
    <property type="entry name" value="23S_rRNA_IVS_sf"/>
</dbReference>
<evidence type="ECO:0000313" key="2">
    <source>
        <dbReference type="Proteomes" id="UP000178681"/>
    </source>
</evidence>
<dbReference type="SUPFAM" id="SSF158446">
    <property type="entry name" value="IVS-encoded protein-like"/>
    <property type="match status" value="1"/>
</dbReference>
<dbReference type="AlphaFoldDB" id="A0A1F5YZM2"/>
<dbReference type="CDD" id="cd16377">
    <property type="entry name" value="23S_rRNA_IVP_like"/>
    <property type="match status" value="1"/>
</dbReference>
<sequence length="116" mass="13164">MFNFENLTVYKKSLEFSILIYNQTKSWPKDELFALTNQIRRAVVSVSLNIAEGTSRTKKDFGHFLDQSRGSCLEVVACLTIAKGLGYINEVDYNKCYNIAIELSKMLSSLKKSILV</sequence>
<dbReference type="EMBL" id="MFJG01000031">
    <property type="protein sequence ID" value="OGG05649.1"/>
    <property type="molecule type" value="Genomic_DNA"/>
</dbReference>
<dbReference type="STRING" id="1798377.A2872_04500"/>
<reference evidence="1 2" key="1">
    <citation type="journal article" date="2016" name="Nat. Commun.">
        <title>Thousands of microbial genomes shed light on interconnected biogeochemical processes in an aquifer system.</title>
        <authorList>
            <person name="Anantharaman K."/>
            <person name="Brown C.T."/>
            <person name="Hug L.A."/>
            <person name="Sharon I."/>
            <person name="Castelle C.J."/>
            <person name="Probst A.J."/>
            <person name="Thomas B.C."/>
            <person name="Singh A."/>
            <person name="Wilkins M.J."/>
            <person name="Karaoz U."/>
            <person name="Brodie E.L."/>
            <person name="Williams K.H."/>
            <person name="Hubbard S.S."/>
            <person name="Banfield J.F."/>
        </authorList>
    </citation>
    <scope>NUCLEOTIDE SEQUENCE [LARGE SCALE GENOMIC DNA]</scope>
</reference>
<dbReference type="PANTHER" id="PTHR38471:SF2">
    <property type="entry name" value="FOUR HELIX BUNDLE PROTEIN"/>
    <property type="match status" value="1"/>
</dbReference>
<organism evidence="1 2">
    <name type="scientific">Candidatus Gottesmanbacteria bacterium RIFCSPHIGHO2_01_FULL_42_12</name>
    <dbReference type="NCBI Taxonomy" id="1798377"/>
    <lineage>
        <taxon>Bacteria</taxon>
        <taxon>Candidatus Gottesmaniibacteriota</taxon>
    </lineage>
</organism>